<evidence type="ECO:0000313" key="1">
    <source>
        <dbReference type="EMBL" id="CUS57374.1"/>
    </source>
</evidence>
<dbReference type="AlphaFoldDB" id="A0A160U3B4"/>
<protein>
    <recommendedName>
        <fullName evidence="2">Lipoprotein</fullName>
    </recommendedName>
</protein>
<dbReference type="PROSITE" id="PS51257">
    <property type="entry name" value="PROKAR_LIPOPROTEIN"/>
    <property type="match status" value="1"/>
</dbReference>
<organism evidence="1">
    <name type="scientific">hydrothermal vent metagenome</name>
    <dbReference type="NCBI Taxonomy" id="652676"/>
    <lineage>
        <taxon>unclassified sequences</taxon>
        <taxon>metagenomes</taxon>
        <taxon>ecological metagenomes</taxon>
    </lineage>
</organism>
<dbReference type="EMBL" id="CZQD01000040">
    <property type="protein sequence ID" value="CUS57374.1"/>
    <property type="molecule type" value="Genomic_DNA"/>
</dbReference>
<name>A0A160U3B4_9ZZZZ</name>
<gene>
    <name evidence="1" type="ORF">MGWOODY_Hyp599</name>
</gene>
<evidence type="ECO:0008006" key="2">
    <source>
        <dbReference type="Google" id="ProtNLM"/>
    </source>
</evidence>
<proteinExistence type="predicted"/>
<reference evidence="1" key="1">
    <citation type="submission" date="2015-10" db="EMBL/GenBank/DDBJ databases">
        <authorList>
            <person name="Gilbert D.G."/>
        </authorList>
    </citation>
    <scope>NUCLEOTIDE SEQUENCE</scope>
</reference>
<accession>A0A160U3B4</accession>
<sequence length="543" mass="57451">MKYLLTGVAAIAMLTACGDKDKPVDGAGSEYATDAAKDVKARKGDPATAPQALAAFALDEADDSRISFGSSTLNGDKAVFTDVTLLAGDDVGSDGDEDGTHLDGADVKAKKLEFDGLAMIDGKASFSRMVMSDISLVPTDPEEAEDGSASIGSIELVNPSPALAAWVASVFADAEPADMPTGEALSFDLWTMNDMNMQIDEDDGESGTFLVDTISVSGMKNQKAAQMMLKGLKFDMFDPEDDMTVKANLSNVDIRGFDWSVFAPAEGDSLEDSFESGFMAGMNPKDPANPGYKSINLKDLNFDVSGVNFDMPSLVSNVSHDKQGRAVKVITEPVKMVLNAGDGELGQQLGTQLATLGYEKLELTMASEQAYDPDADVVTLEKGKNYWELKDGFRLNFGAKYEGASAMAAAQAEQDMDSADPSAMLGEVMEKLTLHSIDLSLDDDGIVDRAFNAYAAQSGEDPQQLRNQTAGLLAMAPMMASGSGIDMELATEASTALSSFITDPKTLTISLNPATPIKMSTFAEMEDPSTLTKSSLGFSASNE</sequence>